<evidence type="ECO:0000259" key="1">
    <source>
        <dbReference type="Pfam" id="PF01425"/>
    </source>
</evidence>
<feature type="domain" description="Amidase" evidence="1">
    <location>
        <begin position="25"/>
        <end position="447"/>
    </location>
</feature>
<dbReference type="Pfam" id="PF01425">
    <property type="entry name" value="Amidase"/>
    <property type="match status" value="1"/>
</dbReference>
<evidence type="ECO:0000313" key="3">
    <source>
        <dbReference type="Proteomes" id="UP001595791"/>
    </source>
</evidence>
<dbReference type="Proteomes" id="UP001595791">
    <property type="component" value="Unassembled WGS sequence"/>
</dbReference>
<gene>
    <name evidence="2" type="ORF">ACFOW7_18005</name>
</gene>
<sequence>MFCIDELTLRELGALLQRGRLTSVELVTHYLQRLDALNPTLNAVIQRPSTESLLEQARQADAELRSERVRGPLHGIPLTIKDACHVRGFRMSRGVAELRGEPSEHDATAVARLRAAGAIVLGISNVPEFCMAFETDNLLYGATRNPHDLQRSPGGSSGGEAAAIAAGCSPAGLASDACGSIRIPAHFCGVCGLKPTQWRVPLTGQYPNERSGVFHMISTFGALGRYIDDVALLGRLMAGGDGIDPDTVDVPWPDYRERSIAGMRVAICPTTPQSIPTPPVRRALESVAAQLVDQVALVDMAMPPLLDQAFHTLWRAFVMGGDGGRGWRRLFDAIGKRDFSAPLEELLAHSEGLESSVDMLRADLNLMDDFRYQLAAFFRDYDALICPVYPDVAFAPGESLNDTSAYSYVFPFSLSGSPVVALPVARHGNLPIALQIVGRHWDEAGILALAAHLERSLPRWEPASSTVYLY</sequence>
<dbReference type="SUPFAM" id="SSF75304">
    <property type="entry name" value="Amidase signature (AS) enzymes"/>
    <property type="match status" value="1"/>
</dbReference>
<dbReference type="Gene3D" id="3.90.1300.10">
    <property type="entry name" value="Amidase signature (AS) domain"/>
    <property type="match status" value="1"/>
</dbReference>
<accession>A0ABV8MV52</accession>
<dbReference type="InterPro" id="IPR052739">
    <property type="entry name" value="FAAH2"/>
</dbReference>
<keyword evidence="3" id="KW-1185">Reference proteome</keyword>
<dbReference type="PANTHER" id="PTHR43372:SF4">
    <property type="entry name" value="FATTY-ACID AMIDE HYDROLASE 2"/>
    <property type="match status" value="1"/>
</dbReference>
<organism evidence="2 3">
    <name type="scientific">Chitinimonas lacunae</name>
    <dbReference type="NCBI Taxonomy" id="1963018"/>
    <lineage>
        <taxon>Bacteria</taxon>
        <taxon>Pseudomonadati</taxon>
        <taxon>Pseudomonadota</taxon>
        <taxon>Betaproteobacteria</taxon>
        <taxon>Neisseriales</taxon>
        <taxon>Chitinibacteraceae</taxon>
        <taxon>Chitinimonas</taxon>
    </lineage>
</organism>
<evidence type="ECO:0000313" key="2">
    <source>
        <dbReference type="EMBL" id="MFC4161235.1"/>
    </source>
</evidence>
<reference evidence="3" key="1">
    <citation type="journal article" date="2019" name="Int. J. Syst. Evol. Microbiol.">
        <title>The Global Catalogue of Microorganisms (GCM) 10K type strain sequencing project: providing services to taxonomists for standard genome sequencing and annotation.</title>
        <authorList>
            <consortium name="The Broad Institute Genomics Platform"/>
            <consortium name="The Broad Institute Genome Sequencing Center for Infectious Disease"/>
            <person name="Wu L."/>
            <person name="Ma J."/>
        </authorList>
    </citation>
    <scope>NUCLEOTIDE SEQUENCE [LARGE SCALE GENOMIC DNA]</scope>
    <source>
        <strain evidence="3">LMG 29894</strain>
    </source>
</reference>
<dbReference type="RefSeq" id="WP_378166943.1">
    <property type="nucleotide sequence ID" value="NZ_JBHSBU010000001.1"/>
</dbReference>
<proteinExistence type="predicted"/>
<comment type="caution">
    <text evidence="2">The sequence shown here is derived from an EMBL/GenBank/DDBJ whole genome shotgun (WGS) entry which is preliminary data.</text>
</comment>
<dbReference type="InterPro" id="IPR036928">
    <property type="entry name" value="AS_sf"/>
</dbReference>
<dbReference type="PANTHER" id="PTHR43372">
    <property type="entry name" value="FATTY-ACID AMIDE HYDROLASE"/>
    <property type="match status" value="1"/>
</dbReference>
<dbReference type="EMBL" id="JBHSBU010000001">
    <property type="protein sequence ID" value="MFC4161235.1"/>
    <property type="molecule type" value="Genomic_DNA"/>
</dbReference>
<name>A0ABV8MV52_9NEIS</name>
<protein>
    <submittedName>
        <fullName evidence="2">Amidase</fullName>
    </submittedName>
</protein>
<dbReference type="InterPro" id="IPR023631">
    <property type="entry name" value="Amidase_dom"/>
</dbReference>